<dbReference type="GO" id="GO:0051213">
    <property type="term" value="F:dioxygenase activity"/>
    <property type="evidence" value="ECO:0007669"/>
    <property type="project" value="UniProtKB-KW"/>
</dbReference>
<evidence type="ECO:0000313" key="3">
    <source>
        <dbReference type="EMBL" id="SMO61195.1"/>
    </source>
</evidence>
<keyword evidence="1" id="KW-0732">Signal</keyword>
<name>A0A521CP83_SACCC</name>
<feature type="chain" id="PRO_5022164616" evidence="1">
    <location>
        <begin position="24"/>
        <end position="144"/>
    </location>
</feature>
<dbReference type="PROSITE" id="PS51257">
    <property type="entry name" value="PROKAR_LIPOPROTEIN"/>
    <property type="match status" value="1"/>
</dbReference>
<gene>
    <name evidence="3" type="ORF">SAMN06265379_103361</name>
</gene>
<dbReference type="EMBL" id="FXTB01000003">
    <property type="protein sequence ID" value="SMO61195.1"/>
    <property type="molecule type" value="Genomic_DNA"/>
</dbReference>
<protein>
    <submittedName>
        <fullName evidence="3">Ferredoxin subunit of nitrite reductase or a ring-hydroxylating dioxygenase</fullName>
    </submittedName>
</protein>
<keyword evidence="4" id="KW-1185">Reference proteome</keyword>
<dbReference type="RefSeq" id="WP_142533049.1">
    <property type="nucleotide sequence ID" value="NZ_FXTB01000003.1"/>
</dbReference>
<reference evidence="3 4" key="1">
    <citation type="submission" date="2017-05" db="EMBL/GenBank/DDBJ databases">
        <authorList>
            <person name="Varghese N."/>
            <person name="Submissions S."/>
        </authorList>
    </citation>
    <scope>NUCLEOTIDE SEQUENCE [LARGE SCALE GENOMIC DNA]</scope>
    <source>
        <strain evidence="3 4">DSM 27040</strain>
    </source>
</reference>
<dbReference type="OrthoDB" id="1121472at2"/>
<evidence type="ECO:0000259" key="2">
    <source>
        <dbReference type="PROSITE" id="PS51296"/>
    </source>
</evidence>
<keyword evidence="3" id="KW-0223">Dioxygenase</keyword>
<keyword evidence="3" id="KW-0560">Oxidoreductase</keyword>
<evidence type="ECO:0000256" key="1">
    <source>
        <dbReference type="SAM" id="SignalP"/>
    </source>
</evidence>
<accession>A0A521CP83</accession>
<sequence length="144" mass="16529">MKNKLLIISILSLFLLVSCTDTEEIIPTRRFNAQIEGIDTDPRYNQENPFIIRRDSYGNLIGNAGVVIYKLPPDFYFVFDLMCPYEKNFGSLIEIEDDIFGVCPTCGSKYFLATEAGEKQEGPSDWPLYKYKSQILNGTLHIWN</sequence>
<organism evidence="3 4">
    <name type="scientific">Saccharicrinis carchari</name>
    <dbReference type="NCBI Taxonomy" id="1168039"/>
    <lineage>
        <taxon>Bacteria</taxon>
        <taxon>Pseudomonadati</taxon>
        <taxon>Bacteroidota</taxon>
        <taxon>Bacteroidia</taxon>
        <taxon>Marinilabiliales</taxon>
        <taxon>Marinilabiliaceae</taxon>
        <taxon>Saccharicrinis</taxon>
    </lineage>
</organism>
<evidence type="ECO:0000313" key="4">
    <source>
        <dbReference type="Proteomes" id="UP000319040"/>
    </source>
</evidence>
<dbReference type="Proteomes" id="UP000319040">
    <property type="component" value="Unassembled WGS sequence"/>
</dbReference>
<feature type="domain" description="Rieske" evidence="2">
    <location>
        <begin position="43"/>
        <end position="142"/>
    </location>
</feature>
<dbReference type="PROSITE" id="PS51296">
    <property type="entry name" value="RIESKE"/>
    <property type="match status" value="1"/>
</dbReference>
<dbReference type="GO" id="GO:0051537">
    <property type="term" value="F:2 iron, 2 sulfur cluster binding"/>
    <property type="evidence" value="ECO:0007669"/>
    <property type="project" value="InterPro"/>
</dbReference>
<feature type="signal peptide" evidence="1">
    <location>
        <begin position="1"/>
        <end position="23"/>
    </location>
</feature>
<dbReference type="InterPro" id="IPR017941">
    <property type="entry name" value="Rieske_2Fe-2S"/>
</dbReference>
<dbReference type="AlphaFoldDB" id="A0A521CP83"/>
<proteinExistence type="predicted"/>